<dbReference type="InterPro" id="IPR017945">
    <property type="entry name" value="DHBP_synth_RibB-like_a/b_dom"/>
</dbReference>
<comment type="catalytic activity">
    <reaction evidence="5">
        <text>D-ribulose 5-phosphate = (2S)-2-hydroxy-3-oxobutyl phosphate + formate + H(+)</text>
        <dbReference type="Rhea" id="RHEA:18457"/>
        <dbReference type="ChEBI" id="CHEBI:15378"/>
        <dbReference type="ChEBI" id="CHEBI:15740"/>
        <dbReference type="ChEBI" id="CHEBI:58121"/>
        <dbReference type="ChEBI" id="CHEBI:58830"/>
        <dbReference type="EC" id="4.1.99.12"/>
    </reaction>
</comment>
<keyword evidence="5" id="KW-0456">Lyase</keyword>
<dbReference type="PANTHER" id="PTHR21327">
    <property type="entry name" value="GTP CYCLOHYDROLASE II-RELATED"/>
    <property type="match status" value="1"/>
</dbReference>
<evidence type="ECO:0000256" key="5">
    <source>
        <dbReference type="RuleBase" id="RU003843"/>
    </source>
</evidence>
<comment type="caution">
    <text evidence="6">The sequence shown here is derived from an EMBL/GenBank/DDBJ whole genome shotgun (WGS) entry which is preliminary data.</text>
</comment>
<comment type="subunit">
    <text evidence="5">Homodimer.</text>
</comment>
<gene>
    <name evidence="6" type="ORF">UY92_C0011G0010</name>
</gene>
<keyword evidence="4 5" id="KW-0479">Metal-binding</keyword>
<dbReference type="AlphaFoldDB" id="A0A0G1YET2"/>
<comment type="cofactor">
    <cofactor evidence="5">
        <name>Mg(2+)</name>
        <dbReference type="ChEBI" id="CHEBI:18420"/>
    </cofactor>
    <cofactor evidence="5">
        <name>Mn(2+)</name>
        <dbReference type="ChEBI" id="CHEBI:29035"/>
    </cofactor>
    <text evidence="5">Binds 2 divalent metal cations per subunit. Magnesium or manganese.</text>
</comment>
<comment type="function">
    <text evidence="1 5">Catalyzes the conversion of D-ribulose 5-phosphate to formate and 3,4-dihydroxy-2-butanone 4-phosphate.</text>
</comment>
<dbReference type="GO" id="GO:0008686">
    <property type="term" value="F:3,4-dihydroxy-2-butanone-4-phosphate synthase activity"/>
    <property type="evidence" value="ECO:0007669"/>
    <property type="project" value="UniProtKB-EC"/>
</dbReference>
<reference evidence="6 7" key="1">
    <citation type="journal article" date="2015" name="Nature">
        <title>rRNA introns, odd ribosomes, and small enigmatic genomes across a large radiation of phyla.</title>
        <authorList>
            <person name="Brown C.T."/>
            <person name="Hug L.A."/>
            <person name="Thomas B.C."/>
            <person name="Sharon I."/>
            <person name="Castelle C.J."/>
            <person name="Singh A."/>
            <person name="Wilkins M.J."/>
            <person name="Williams K.H."/>
            <person name="Banfield J.F."/>
        </authorList>
    </citation>
    <scope>NUCLEOTIDE SEQUENCE [LARGE SCALE GENOMIC DNA]</scope>
</reference>
<keyword evidence="3 5" id="KW-0686">Riboflavin biosynthesis</keyword>
<dbReference type="SUPFAM" id="SSF55821">
    <property type="entry name" value="YrdC/RibB"/>
    <property type="match status" value="1"/>
</dbReference>
<dbReference type="GO" id="GO:0009231">
    <property type="term" value="P:riboflavin biosynthetic process"/>
    <property type="evidence" value="ECO:0007669"/>
    <property type="project" value="UniProtKB-UniPathway"/>
</dbReference>
<dbReference type="GO" id="GO:0005829">
    <property type="term" value="C:cytosol"/>
    <property type="evidence" value="ECO:0007669"/>
    <property type="project" value="TreeGrafter"/>
</dbReference>
<name>A0A0G1YET2_9BACT</name>
<dbReference type="Gene3D" id="3.90.870.10">
    <property type="entry name" value="DHBP synthase"/>
    <property type="match status" value="1"/>
</dbReference>
<dbReference type="EC" id="4.1.99.12" evidence="5"/>
<evidence type="ECO:0000256" key="2">
    <source>
        <dbReference type="ARBA" id="ARBA00004904"/>
    </source>
</evidence>
<dbReference type="PANTHER" id="PTHR21327:SF18">
    <property type="entry name" value="3,4-DIHYDROXY-2-BUTANONE 4-PHOSPHATE SYNTHASE"/>
    <property type="match status" value="1"/>
</dbReference>
<dbReference type="GO" id="GO:0003935">
    <property type="term" value="F:GTP cyclohydrolase II activity"/>
    <property type="evidence" value="ECO:0007669"/>
    <property type="project" value="TreeGrafter"/>
</dbReference>
<organism evidence="6 7">
    <name type="scientific">Candidatus Magasanikbacteria bacterium GW2011_GWA2_56_11</name>
    <dbReference type="NCBI Taxonomy" id="1619044"/>
    <lineage>
        <taxon>Bacteria</taxon>
        <taxon>Candidatus Magasanikiibacteriota</taxon>
    </lineage>
</organism>
<dbReference type="UniPathway" id="UPA00275">
    <property type="reaction ID" value="UER00399"/>
</dbReference>
<comment type="pathway">
    <text evidence="2 5">Cofactor biosynthesis; riboflavin biosynthesis; 2-hydroxy-3-oxobutyl phosphate from D-ribulose 5-phosphate: step 1/1.</text>
</comment>
<dbReference type="PATRIC" id="fig|1619044.3.peg.801"/>
<comment type="similarity">
    <text evidence="5">Belongs to the DHBP synthase family.</text>
</comment>
<dbReference type="STRING" id="1619044.UY92_C0011G0010"/>
<proteinExistence type="inferred from homology"/>
<dbReference type="Pfam" id="PF00926">
    <property type="entry name" value="DHBP_synthase"/>
    <property type="match status" value="1"/>
</dbReference>
<dbReference type="InterPro" id="IPR000422">
    <property type="entry name" value="DHBP_synthase_RibB"/>
</dbReference>
<evidence type="ECO:0000313" key="7">
    <source>
        <dbReference type="Proteomes" id="UP000033870"/>
    </source>
</evidence>
<dbReference type="GO" id="GO:0046872">
    <property type="term" value="F:metal ion binding"/>
    <property type="evidence" value="ECO:0007669"/>
    <property type="project" value="UniProtKB-KW"/>
</dbReference>
<evidence type="ECO:0000313" key="6">
    <source>
        <dbReference type="EMBL" id="KKW41988.1"/>
    </source>
</evidence>
<dbReference type="Proteomes" id="UP000033870">
    <property type="component" value="Unassembled WGS sequence"/>
</dbReference>
<accession>A0A0G1YET2</accession>
<evidence type="ECO:0000256" key="4">
    <source>
        <dbReference type="ARBA" id="ARBA00022723"/>
    </source>
</evidence>
<sequence>MSYTPIPDIISAIASGRMVIVFDDDPKRESEADLVVAASRVTPAAVSFLAHSGGGLVCVALEGRYLDALEIPPMTAAPDDPFGTAWMLSVDHRATTTGISAFDRTRTIQALIDPVSRPEDFTRPGHVFPLRTRPGGLADRLGHTEAGVALTRLAGLPEAAVICEIMGSDGVMLRGAALKDFARRHQIPACTIAGIAGYVAGGKDWLTSRV</sequence>
<keyword evidence="5" id="KW-0460">Magnesium</keyword>
<dbReference type="NCBIfam" id="TIGR00506">
    <property type="entry name" value="ribB"/>
    <property type="match status" value="1"/>
</dbReference>
<evidence type="ECO:0000256" key="3">
    <source>
        <dbReference type="ARBA" id="ARBA00022619"/>
    </source>
</evidence>
<protein>
    <recommendedName>
        <fullName evidence="5">3,4-dihydroxy-2-butanone 4-phosphate synthase</fullName>
        <shortName evidence="5">DHBP synthase</shortName>
        <ecNumber evidence="5">4.1.99.12</ecNumber>
    </recommendedName>
</protein>
<keyword evidence="5" id="KW-0464">Manganese</keyword>
<dbReference type="EMBL" id="LCRX01000011">
    <property type="protein sequence ID" value="KKW41988.1"/>
    <property type="molecule type" value="Genomic_DNA"/>
</dbReference>
<evidence type="ECO:0000256" key="1">
    <source>
        <dbReference type="ARBA" id="ARBA00002284"/>
    </source>
</evidence>